<evidence type="ECO:0008006" key="3">
    <source>
        <dbReference type="Google" id="ProtNLM"/>
    </source>
</evidence>
<protein>
    <recommendedName>
        <fullName evidence="3">F-box domain-containing protein</fullName>
    </recommendedName>
</protein>
<keyword evidence="2" id="KW-1185">Reference proteome</keyword>
<reference evidence="1" key="1">
    <citation type="submission" date="2022-07" db="EMBL/GenBank/DDBJ databases">
        <title>Genome Sequence of Leucocoprinus birnbaumii.</title>
        <authorList>
            <person name="Buettner E."/>
        </authorList>
    </citation>
    <scope>NUCLEOTIDE SEQUENCE</scope>
    <source>
        <strain evidence="1">VT141</strain>
    </source>
</reference>
<evidence type="ECO:0000313" key="2">
    <source>
        <dbReference type="Proteomes" id="UP001213000"/>
    </source>
</evidence>
<gene>
    <name evidence="1" type="ORF">NP233_g2907</name>
</gene>
<sequence length="492" mass="56806">MAAAYPSFSTQQEEILYIHNETRRLEELIGYFHEQRAALLRRLNVIQSSTTRLPAETLSFILQHALPATDFSSQHNFTRDVQLHDDTESIDFSEDKPFQLVLGAVSSHWRQVIHSTPRIWDSLSLQIQPHSVRKSAALLKLFLVNSKTIPFMLSLRFPEIMGPNTPFLVHRSVDDLVIANLPRMKELHLVHPPRRWHSYTHLLTQLTECSLDLERHETYNPDKTVKLPQEAPLRRFSLQGALWRFDADFQLPWSSITYLTLSSIPPDLSVQAFIQCPNLIEFRCFSYSAFLPPLKPVDMTDPLTFSRLEIFEWETNDTPWSRALIRCLHLPALRRMRWNAFWFEDSSDIHTQAFLGRLPQTLTELELFPPSHFGFIRDDMNIDHVSLQQPSAVDFLAVLRKLKPKRNGQKLDIPLPRLRKLTVGEANEDLNHLDGTYAIAVMEMLEGRLDISNPSFCLDMPCVLIEWEPSVRGRLAQLLSAGFDIQIIDADS</sequence>
<proteinExistence type="predicted"/>
<comment type="caution">
    <text evidence="1">The sequence shown here is derived from an EMBL/GenBank/DDBJ whole genome shotgun (WGS) entry which is preliminary data.</text>
</comment>
<name>A0AAD5VY16_9AGAR</name>
<evidence type="ECO:0000313" key="1">
    <source>
        <dbReference type="EMBL" id="KAJ3572706.1"/>
    </source>
</evidence>
<dbReference type="Proteomes" id="UP001213000">
    <property type="component" value="Unassembled WGS sequence"/>
</dbReference>
<accession>A0AAD5VY16</accession>
<dbReference type="EMBL" id="JANIEX010000131">
    <property type="protein sequence ID" value="KAJ3572706.1"/>
    <property type="molecule type" value="Genomic_DNA"/>
</dbReference>
<dbReference type="AlphaFoldDB" id="A0AAD5VY16"/>
<organism evidence="1 2">
    <name type="scientific">Leucocoprinus birnbaumii</name>
    <dbReference type="NCBI Taxonomy" id="56174"/>
    <lineage>
        <taxon>Eukaryota</taxon>
        <taxon>Fungi</taxon>
        <taxon>Dikarya</taxon>
        <taxon>Basidiomycota</taxon>
        <taxon>Agaricomycotina</taxon>
        <taxon>Agaricomycetes</taxon>
        <taxon>Agaricomycetidae</taxon>
        <taxon>Agaricales</taxon>
        <taxon>Agaricineae</taxon>
        <taxon>Agaricaceae</taxon>
        <taxon>Leucocoprinus</taxon>
    </lineage>
</organism>